<evidence type="ECO:0000256" key="1">
    <source>
        <dbReference type="ARBA" id="ARBA00023117"/>
    </source>
</evidence>
<dbReference type="PANTHER" id="PTHR22881">
    <property type="entry name" value="BROMODOMAIN CONTAINING PROTEIN"/>
    <property type="match status" value="1"/>
</dbReference>
<dbReference type="InterPro" id="IPR051831">
    <property type="entry name" value="Bromodomain_contain_prot"/>
</dbReference>
<feature type="region of interest" description="Disordered" evidence="4">
    <location>
        <begin position="71"/>
        <end position="178"/>
    </location>
</feature>
<evidence type="ECO:0000259" key="5">
    <source>
        <dbReference type="PROSITE" id="PS50014"/>
    </source>
</evidence>
<dbReference type="PROSITE" id="PS50014">
    <property type="entry name" value="BROMODOMAIN_2"/>
    <property type="match status" value="1"/>
</dbReference>
<feature type="coiled-coil region" evidence="3">
    <location>
        <begin position="897"/>
        <end position="939"/>
    </location>
</feature>
<evidence type="ECO:0000256" key="2">
    <source>
        <dbReference type="PROSITE-ProRule" id="PRU00035"/>
    </source>
</evidence>
<dbReference type="GO" id="GO:0005634">
    <property type="term" value="C:nucleus"/>
    <property type="evidence" value="ECO:0007669"/>
    <property type="project" value="TreeGrafter"/>
</dbReference>
<dbReference type="STRING" id="1754190.A0A1Y2E106"/>
<comment type="caution">
    <text evidence="6">The sequence shown here is derived from an EMBL/GenBank/DDBJ whole genome shotgun (WGS) entry which is preliminary data.</text>
</comment>
<dbReference type="InterPro" id="IPR036427">
    <property type="entry name" value="Bromodomain-like_sf"/>
</dbReference>
<accession>A0A1Y2E106</accession>
<dbReference type="PANTHER" id="PTHR22881:SF27">
    <property type="entry name" value="BROMODOMAIN CONTAINING 7_9"/>
    <property type="match status" value="1"/>
</dbReference>
<feature type="compositionally biased region" description="Low complexity" evidence="4">
    <location>
        <begin position="467"/>
        <end position="495"/>
    </location>
</feature>
<evidence type="ECO:0000256" key="3">
    <source>
        <dbReference type="SAM" id="Coils"/>
    </source>
</evidence>
<feature type="compositionally biased region" description="Acidic residues" evidence="4">
    <location>
        <begin position="79"/>
        <end position="167"/>
    </location>
</feature>
<feature type="compositionally biased region" description="Basic and acidic residues" evidence="4">
    <location>
        <begin position="168"/>
        <end position="178"/>
    </location>
</feature>
<feature type="region of interest" description="Disordered" evidence="4">
    <location>
        <begin position="292"/>
        <end position="329"/>
    </location>
</feature>
<feature type="non-terminal residue" evidence="6">
    <location>
        <position position="1137"/>
    </location>
</feature>
<dbReference type="GO" id="GO:0006357">
    <property type="term" value="P:regulation of transcription by RNA polymerase II"/>
    <property type="evidence" value="ECO:0007669"/>
    <property type="project" value="TreeGrafter"/>
</dbReference>
<feature type="compositionally biased region" description="Low complexity" evidence="4">
    <location>
        <begin position="306"/>
        <end position="316"/>
    </location>
</feature>
<evidence type="ECO:0000313" key="7">
    <source>
        <dbReference type="Proteomes" id="UP000193920"/>
    </source>
</evidence>
<dbReference type="EMBL" id="MCOG01000054">
    <property type="protein sequence ID" value="ORY64545.1"/>
    <property type="molecule type" value="Genomic_DNA"/>
</dbReference>
<protein>
    <recommendedName>
        <fullName evidence="5">Bromo domain-containing protein</fullName>
    </recommendedName>
</protein>
<keyword evidence="1 2" id="KW-0103">Bromodomain</keyword>
<reference evidence="6 7" key="1">
    <citation type="submission" date="2016-08" db="EMBL/GenBank/DDBJ databases">
        <title>A Parts List for Fungal Cellulosomes Revealed by Comparative Genomics.</title>
        <authorList>
            <consortium name="DOE Joint Genome Institute"/>
            <person name="Haitjema C.H."/>
            <person name="Gilmore S.P."/>
            <person name="Henske J.K."/>
            <person name="Solomon K.V."/>
            <person name="De Groot R."/>
            <person name="Kuo A."/>
            <person name="Mondo S.J."/>
            <person name="Salamov A.A."/>
            <person name="Labutti K."/>
            <person name="Zhao Z."/>
            <person name="Chiniquy J."/>
            <person name="Barry K."/>
            <person name="Brewer H.M."/>
            <person name="Purvine S.O."/>
            <person name="Wright A.T."/>
            <person name="Boxma B."/>
            <person name="Van Alen T."/>
            <person name="Hackstein J.H."/>
            <person name="Baker S.E."/>
            <person name="Grigoriev I.V."/>
            <person name="O'Malley M.A."/>
        </authorList>
    </citation>
    <scope>NUCLEOTIDE SEQUENCE [LARGE SCALE GENOMIC DNA]</scope>
    <source>
        <strain evidence="6 7">G1</strain>
    </source>
</reference>
<evidence type="ECO:0000313" key="6">
    <source>
        <dbReference type="EMBL" id="ORY64545.1"/>
    </source>
</evidence>
<keyword evidence="3" id="KW-0175">Coiled coil</keyword>
<dbReference type="Gene3D" id="1.20.920.10">
    <property type="entry name" value="Bromodomain-like"/>
    <property type="match status" value="1"/>
</dbReference>
<dbReference type="OrthoDB" id="21449at2759"/>
<gene>
    <name evidence="6" type="ORF">LY90DRAFT_380506</name>
</gene>
<dbReference type="GO" id="GO:0006325">
    <property type="term" value="P:chromatin organization"/>
    <property type="evidence" value="ECO:0007669"/>
    <property type="project" value="UniProtKB-ARBA"/>
</dbReference>
<dbReference type="SUPFAM" id="SSF47370">
    <property type="entry name" value="Bromodomain"/>
    <property type="match status" value="1"/>
</dbReference>
<dbReference type="Pfam" id="PF00439">
    <property type="entry name" value="Bromodomain"/>
    <property type="match status" value="1"/>
</dbReference>
<dbReference type="AlphaFoldDB" id="A0A1Y2E106"/>
<feature type="compositionally biased region" description="Basic residues" evidence="4">
    <location>
        <begin position="514"/>
        <end position="524"/>
    </location>
</feature>
<dbReference type="InterPro" id="IPR001487">
    <property type="entry name" value="Bromodomain"/>
</dbReference>
<evidence type="ECO:0000256" key="4">
    <source>
        <dbReference type="SAM" id="MobiDB-lite"/>
    </source>
</evidence>
<dbReference type="SMART" id="SM00297">
    <property type="entry name" value="BROMO"/>
    <property type="match status" value="1"/>
</dbReference>
<name>A0A1Y2E106_9FUNG</name>
<feature type="region of interest" description="Disordered" evidence="4">
    <location>
        <begin position="465"/>
        <end position="528"/>
    </location>
</feature>
<organism evidence="6 7">
    <name type="scientific">Neocallimastix californiae</name>
    <dbReference type="NCBI Taxonomy" id="1754190"/>
    <lineage>
        <taxon>Eukaryota</taxon>
        <taxon>Fungi</taxon>
        <taxon>Fungi incertae sedis</taxon>
        <taxon>Chytridiomycota</taxon>
        <taxon>Chytridiomycota incertae sedis</taxon>
        <taxon>Neocallimastigomycetes</taxon>
        <taxon>Neocallimastigales</taxon>
        <taxon>Neocallimastigaceae</taxon>
        <taxon>Neocallimastix</taxon>
    </lineage>
</organism>
<dbReference type="PRINTS" id="PR00503">
    <property type="entry name" value="BROMODOMAIN"/>
</dbReference>
<keyword evidence="7" id="KW-1185">Reference proteome</keyword>
<sequence length="1137" mass="132598">MRMVVIKIKEKMDIDSNSFLSSNSGSSLDLLMSEIDYINSNDINQKNYIKHKEKIKTNSNFFDEGSDVENQIGKLSNGLDEDSDDNVDNENENNENENNDNEDNDNEDNDNEDNDEDNEDNENEDDNDEENEDENDDSNDEDNKDNESENENSDNDNEDSYMIDEEENNHSLDNSDKEIDNKLKLKIKIKRNQSQDKNNDLILKDKSSSFKDIEENNNTELLNVDLIQKEQKEINKNVENNEKLSLNENKFLNKKDNINIQDSSDFSSSYSQVTKESNKAIENQSKKSVLYEEPTETIPTQTVAQKASAKRSSSVSKNRKNKKFSINNTKGKIKKLKKPPKKIDLLESLNKVLNAIKIKDVYGIFLLPVDTTIVTDYASIIKNPMDFGTMQKKIDNKQYKNISEFQNDFELVIRNAKTYNAPETIYYRSAEKISKVGSKLIEKEIAMIKNVEEKRHLYFQELRRSNKNNNNNNNNNFPIITTNNNTTENLNSNSSFPSNASKDTKIEKPGSTQIKKKKNKRKRRESSEVTLYIPDGSLNPENIKYKLNVFEQYLDKYRQICPLSEQQYHFSIAYDEFEAYGSNRRENFIPHYKSYKDSIYFNIPITDLSNISNSSISQNKIPRNNHVRLNFAYGDILGNTYVKSLERYTENMNDSIKEFVFDYIDAITEGGHSLAKATECLMEDNSNIIDNFTPPSKKIKLKQKLQNSKLEKNQIIKKEINDVEMIKSNDVNLLKLTSYELRQIENIINDIIIKKNYDYEQRELGLVESLIRDNHIDYLSVIQKEKISTIINDIILKPIEVKLDINNSNDRLVSDKLIKSYLESNIIELKKYKEMKSLNHRDIKKEEILEYNIQKRFLEMLNILSGYGINKINKENQLQIKKLEQEISLRKKMVQGNLTKQQELEKQKLEQQKLEQEKIKQREEVIKNRQIDLEKLKLEQLKERELSSQQQKQVKNRQEIGKQLELQLLRQKLEQPKIKATQLTQFDPKKEQNKNIKEQEKLLLHKQQQQKQQLLSFKSDNKLSKSQLKDKNILEPSNINNLQNPSQVSLLQQSPVLKDQNKSTSSSYTNISFNNILNTRKNTTNLPTNINDLKNLSPSQQRLLQHLKYIQLQSQQRRQNYSTSLLNNSKLSSVTSG</sequence>
<proteinExistence type="predicted"/>
<feature type="domain" description="Bromo" evidence="5">
    <location>
        <begin position="357"/>
        <end position="427"/>
    </location>
</feature>
<dbReference type="Proteomes" id="UP000193920">
    <property type="component" value="Unassembled WGS sequence"/>
</dbReference>